<dbReference type="AlphaFoldDB" id="A0A2J6SXL5"/>
<organism evidence="3 4">
    <name type="scientific">Hyaloscypha bicolor E</name>
    <dbReference type="NCBI Taxonomy" id="1095630"/>
    <lineage>
        <taxon>Eukaryota</taxon>
        <taxon>Fungi</taxon>
        <taxon>Dikarya</taxon>
        <taxon>Ascomycota</taxon>
        <taxon>Pezizomycotina</taxon>
        <taxon>Leotiomycetes</taxon>
        <taxon>Helotiales</taxon>
        <taxon>Hyaloscyphaceae</taxon>
        <taxon>Hyaloscypha</taxon>
        <taxon>Hyaloscypha bicolor</taxon>
    </lineage>
</organism>
<dbReference type="InterPro" id="IPR021858">
    <property type="entry name" value="Fun_TF"/>
</dbReference>
<dbReference type="PROSITE" id="PS50048">
    <property type="entry name" value="ZN2_CY6_FUNGAL_2"/>
    <property type="match status" value="1"/>
</dbReference>
<evidence type="ECO:0000259" key="2">
    <source>
        <dbReference type="PROSITE" id="PS50048"/>
    </source>
</evidence>
<evidence type="ECO:0000313" key="4">
    <source>
        <dbReference type="Proteomes" id="UP000235371"/>
    </source>
</evidence>
<dbReference type="STRING" id="1095630.A0A2J6SXL5"/>
<reference evidence="3 4" key="1">
    <citation type="submission" date="2016-04" db="EMBL/GenBank/DDBJ databases">
        <title>A degradative enzymes factory behind the ericoid mycorrhizal symbiosis.</title>
        <authorList>
            <consortium name="DOE Joint Genome Institute"/>
            <person name="Martino E."/>
            <person name="Morin E."/>
            <person name="Grelet G."/>
            <person name="Kuo A."/>
            <person name="Kohler A."/>
            <person name="Daghino S."/>
            <person name="Barry K."/>
            <person name="Choi C."/>
            <person name="Cichocki N."/>
            <person name="Clum A."/>
            <person name="Copeland A."/>
            <person name="Hainaut M."/>
            <person name="Haridas S."/>
            <person name="Labutti K."/>
            <person name="Lindquist E."/>
            <person name="Lipzen A."/>
            <person name="Khouja H.-R."/>
            <person name="Murat C."/>
            <person name="Ohm R."/>
            <person name="Olson A."/>
            <person name="Spatafora J."/>
            <person name="Veneault-Fourrey C."/>
            <person name="Henrissat B."/>
            <person name="Grigoriev I."/>
            <person name="Martin F."/>
            <person name="Perotto S."/>
        </authorList>
    </citation>
    <scope>NUCLEOTIDE SEQUENCE [LARGE SCALE GENOMIC DNA]</scope>
    <source>
        <strain evidence="3 4">E</strain>
    </source>
</reference>
<dbReference type="PROSITE" id="PS00463">
    <property type="entry name" value="ZN2_CY6_FUNGAL_1"/>
    <property type="match status" value="1"/>
</dbReference>
<dbReference type="InterPro" id="IPR036864">
    <property type="entry name" value="Zn2-C6_fun-type_DNA-bd_sf"/>
</dbReference>
<dbReference type="InterPro" id="IPR052400">
    <property type="entry name" value="Zn2-C6_fungal_TF"/>
</dbReference>
<accession>A0A2J6SXL5</accession>
<evidence type="ECO:0000313" key="3">
    <source>
        <dbReference type="EMBL" id="PMD55512.1"/>
    </source>
</evidence>
<keyword evidence="4" id="KW-1185">Reference proteome</keyword>
<dbReference type="SMART" id="SM00066">
    <property type="entry name" value="GAL4"/>
    <property type="match status" value="1"/>
</dbReference>
<keyword evidence="1" id="KW-0539">Nucleus</keyword>
<dbReference type="CDD" id="cd00067">
    <property type="entry name" value="GAL4"/>
    <property type="match status" value="1"/>
</dbReference>
<evidence type="ECO:0000256" key="1">
    <source>
        <dbReference type="ARBA" id="ARBA00023242"/>
    </source>
</evidence>
<dbReference type="GO" id="GO:0000981">
    <property type="term" value="F:DNA-binding transcription factor activity, RNA polymerase II-specific"/>
    <property type="evidence" value="ECO:0007669"/>
    <property type="project" value="InterPro"/>
</dbReference>
<dbReference type="SUPFAM" id="SSF57701">
    <property type="entry name" value="Zn2/Cys6 DNA-binding domain"/>
    <property type="match status" value="1"/>
</dbReference>
<dbReference type="OrthoDB" id="416217at2759"/>
<dbReference type="Pfam" id="PF00172">
    <property type="entry name" value="Zn_clus"/>
    <property type="match status" value="1"/>
</dbReference>
<dbReference type="RefSeq" id="XP_024732416.1">
    <property type="nucleotide sequence ID" value="XM_024878427.1"/>
</dbReference>
<dbReference type="Pfam" id="PF11951">
    <property type="entry name" value="Fungal_trans_2"/>
    <property type="match status" value="1"/>
</dbReference>
<sequence>MYRRRPHRKSRTGCLHCKRRKTKCDEVHPMCSNCLKYELECEYPPEKPSNQSRGSSPKQFQFKRLVSNDSSPGYSSPYTAPTPPKCQCQQLRDAGILPPGGCCAALEAASSSDFKARNLIEGQFLESGALQSARTESDRLLELKLMHHFTKFSSESLFRLTGSSSIPPTEIQEDCARWVIDIAMGNAGLMDAVLGFAAFNLREFEPNNTELCHASHRYMTKAIAAHNQQLSQGINAENAEVILAGSFTIAFVTITSHHYLSHEEEQLLPLYWFQPWTGLNAIVEGTLDYIQPGPIKHLLELERTPSTYTINLIQEQKHYTKFDFLLEGLDMVSTDEKTLRAYTNSVQWLSVIYKCPDIDYLFKFAVKVGPRFVELLTQHDPRTLTIVGYWFMLMMTREQVWWTPRATDNEFWALMGLLPDEWKPKMEWAIQELEGRRGSAVSSEFASSDYAEFE</sequence>
<feature type="domain" description="Zn(2)-C6 fungal-type" evidence="2">
    <location>
        <begin position="13"/>
        <end position="43"/>
    </location>
</feature>
<name>A0A2J6SXL5_9HELO</name>
<dbReference type="InParanoid" id="A0A2J6SXL5"/>
<dbReference type="Proteomes" id="UP000235371">
    <property type="component" value="Unassembled WGS sequence"/>
</dbReference>
<dbReference type="EMBL" id="KZ613855">
    <property type="protein sequence ID" value="PMD55512.1"/>
    <property type="molecule type" value="Genomic_DNA"/>
</dbReference>
<dbReference type="PANTHER" id="PTHR47657:SF14">
    <property type="entry name" value="ZN(2)-C6 FUNGAL-TYPE DOMAIN-CONTAINING PROTEIN"/>
    <property type="match status" value="1"/>
</dbReference>
<dbReference type="GO" id="GO:0008270">
    <property type="term" value="F:zinc ion binding"/>
    <property type="evidence" value="ECO:0007669"/>
    <property type="project" value="InterPro"/>
</dbReference>
<protein>
    <recommendedName>
        <fullName evidence="2">Zn(2)-C6 fungal-type domain-containing protein</fullName>
    </recommendedName>
</protein>
<dbReference type="InterPro" id="IPR001138">
    <property type="entry name" value="Zn2Cys6_DnaBD"/>
</dbReference>
<dbReference type="GeneID" id="36586504"/>
<dbReference type="Gene3D" id="4.10.240.10">
    <property type="entry name" value="Zn(2)-C6 fungal-type DNA-binding domain"/>
    <property type="match status" value="1"/>
</dbReference>
<dbReference type="PANTHER" id="PTHR47657">
    <property type="entry name" value="STEROL REGULATORY ELEMENT-BINDING PROTEIN ECM22"/>
    <property type="match status" value="1"/>
</dbReference>
<proteinExistence type="predicted"/>
<gene>
    <name evidence="3" type="ORF">K444DRAFT_596414</name>
</gene>